<dbReference type="InterPro" id="IPR043128">
    <property type="entry name" value="Rev_trsase/Diguanyl_cyclase"/>
</dbReference>
<keyword evidence="5" id="KW-0472">Membrane</keyword>
<dbReference type="Pfam" id="PF00990">
    <property type="entry name" value="GGDEF"/>
    <property type="match status" value="1"/>
</dbReference>
<dbReference type="Proteomes" id="UP001167864">
    <property type="component" value="Unassembled WGS sequence"/>
</dbReference>
<keyword evidence="7" id="KW-0548">Nucleotidyltransferase</keyword>
<dbReference type="SUPFAM" id="SSF55073">
    <property type="entry name" value="Nucleotide cyclase"/>
    <property type="match status" value="1"/>
</dbReference>
<dbReference type="GO" id="GO:0052621">
    <property type="term" value="F:diguanylate cyclase activity"/>
    <property type="evidence" value="ECO:0007669"/>
    <property type="project" value="UniProtKB-EC"/>
</dbReference>
<dbReference type="PANTHER" id="PTHR45138:SF9">
    <property type="entry name" value="DIGUANYLATE CYCLASE DGCM-RELATED"/>
    <property type="match status" value="1"/>
</dbReference>
<feature type="transmembrane region" description="Helical" evidence="5">
    <location>
        <begin position="69"/>
        <end position="87"/>
    </location>
</feature>
<dbReference type="InterPro" id="IPR050469">
    <property type="entry name" value="Diguanylate_Cyclase"/>
</dbReference>
<dbReference type="FunFam" id="3.30.70.270:FF:000001">
    <property type="entry name" value="Diguanylate cyclase domain protein"/>
    <property type="match status" value="1"/>
</dbReference>
<accession>A0AAW7JVM2</accession>
<dbReference type="EMBL" id="JAUEHU010000003">
    <property type="protein sequence ID" value="MDN0086689.1"/>
    <property type="molecule type" value="Genomic_DNA"/>
</dbReference>
<evidence type="ECO:0000256" key="3">
    <source>
        <dbReference type="ARBA" id="ARBA00012528"/>
    </source>
</evidence>
<feature type="domain" description="GGDEF" evidence="6">
    <location>
        <begin position="220"/>
        <end position="353"/>
    </location>
</feature>
<dbReference type="AlphaFoldDB" id="A0AAW7JVM2"/>
<dbReference type="InterPro" id="IPR000160">
    <property type="entry name" value="GGDEF_dom"/>
</dbReference>
<dbReference type="NCBIfam" id="TIGR00254">
    <property type="entry name" value="GGDEF"/>
    <property type="match status" value="1"/>
</dbReference>
<reference evidence="7" key="1">
    <citation type="submission" date="2023-06" db="EMBL/GenBank/DDBJ databases">
        <authorList>
            <person name="Polev D.E."/>
            <person name="Saitova A.T."/>
            <person name="Bogumilchik E.A."/>
            <person name="Kokorina G.I."/>
            <person name="Voskresenskaia E.A."/>
        </authorList>
    </citation>
    <scope>NUCLEOTIDE SEQUENCE</scope>
    <source>
        <strain evidence="7">2145 StPb PI</strain>
    </source>
</reference>
<feature type="transmembrane region" description="Helical" evidence="5">
    <location>
        <begin position="159"/>
        <end position="177"/>
    </location>
</feature>
<feature type="transmembrane region" description="Helical" evidence="5">
    <location>
        <begin position="130"/>
        <end position="153"/>
    </location>
</feature>
<sequence>MSFTMTLSSLFNDACVTYASLSISYFALSKNTPFSYDGEKWKRLLFGLVSGLISLYLNQDKFIITNSFFYSFEILPIILATFYGGWLSGLVALAINIIFTGLFTLDNMLIVLIIFPLLLSKVWERKNNRVFYITIALIAVYRTCVGATFLNYGQLWPSILIYQASSALCLAICFHALNFKERHIHAYFAMKDRANVDNLTRLNNRASVDFRLNQLSTLRRACGLLILDLDKFKTVNDNYGHGAGDLILSSVGEILKQTVRSLDFVGRFGGEEFIIITESHHPESMKVMAERIRESIQQLEVTLSDGRKVRITISIGVSLYLPGMSMVKAIKMADDALYQAKRQGRNQVVYSKLMPFSPLGDRIRGVGKRQPRRNNPL</sequence>
<feature type="transmembrane region" description="Helical" evidence="5">
    <location>
        <begin position="40"/>
        <end position="57"/>
    </location>
</feature>
<keyword evidence="7" id="KW-0808">Transferase</keyword>
<evidence type="ECO:0000256" key="1">
    <source>
        <dbReference type="ARBA" id="ARBA00001946"/>
    </source>
</evidence>
<proteinExistence type="predicted"/>
<evidence type="ECO:0000313" key="7">
    <source>
        <dbReference type="EMBL" id="MDN0086689.1"/>
    </source>
</evidence>
<keyword evidence="5" id="KW-1133">Transmembrane helix</keyword>
<evidence type="ECO:0000256" key="5">
    <source>
        <dbReference type="SAM" id="Phobius"/>
    </source>
</evidence>
<feature type="transmembrane region" description="Helical" evidence="5">
    <location>
        <begin position="93"/>
        <end position="118"/>
    </location>
</feature>
<feature type="transmembrane region" description="Helical" evidence="5">
    <location>
        <begin position="7"/>
        <end position="28"/>
    </location>
</feature>
<dbReference type="Gene3D" id="3.30.70.270">
    <property type="match status" value="1"/>
</dbReference>
<organism evidence="7 8">
    <name type="scientific">Yersinia nurmii</name>
    <dbReference type="NCBI Taxonomy" id="685706"/>
    <lineage>
        <taxon>Bacteria</taxon>
        <taxon>Pseudomonadati</taxon>
        <taxon>Pseudomonadota</taxon>
        <taxon>Gammaproteobacteria</taxon>
        <taxon>Enterobacterales</taxon>
        <taxon>Yersiniaceae</taxon>
        <taxon>Yersinia</taxon>
    </lineage>
</organism>
<evidence type="ECO:0000259" key="6">
    <source>
        <dbReference type="PROSITE" id="PS50887"/>
    </source>
</evidence>
<dbReference type="CDD" id="cd01949">
    <property type="entry name" value="GGDEF"/>
    <property type="match status" value="1"/>
</dbReference>
<comment type="pathway">
    <text evidence="2">Purine metabolism; 3',5'-cyclic di-GMP biosynthesis.</text>
</comment>
<keyword evidence="5" id="KW-0812">Transmembrane</keyword>
<comment type="caution">
    <text evidence="7">The sequence shown here is derived from an EMBL/GenBank/DDBJ whole genome shotgun (WGS) entry which is preliminary data.</text>
</comment>
<dbReference type="EC" id="2.7.7.65" evidence="3"/>
<evidence type="ECO:0000256" key="2">
    <source>
        <dbReference type="ARBA" id="ARBA00004665"/>
    </source>
</evidence>
<gene>
    <name evidence="7" type="ORF">QVN42_04640</name>
</gene>
<dbReference type="SMART" id="SM00267">
    <property type="entry name" value="GGDEF"/>
    <property type="match status" value="1"/>
</dbReference>
<dbReference type="PANTHER" id="PTHR45138">
    <property type="entry name" value="REGULATORY COMPONENTS OF SENSORY TRANSDUCTION SYSTEM"/>
    <property type="match status" value="1"/>
</dbReference>
<comment type="cofactor">
    <cofactor evidence="1">
        <name>Mg(2+)</name>
        <dbReference type="ChEBI" id="CHEBI:18420"/>
    </cofactor>
</comment>
<comment type="catalytic activity">
    <reaction evidence="4">
        <text>2 GTP = 3',3'-c-di-GMP + 2 diphosphate</text>
        <dbReference type="Rhea" id="RHEA:24898"/>
        <dbReference type="ChEBI" id="CHEBI:33019"/>
        <dbReference type="ChEBI" id="CHEBI:37565"/>
        <dbReference type="ChEBI" id="CHEBI:58805"/>
        <dbReference type="EC" id="2.7.7.65"/>
    </reaction>
</comment>
<protein>
    <recommendedName>
        <fullName evidence="3">diguanylate cyclase</fullName>
        <ecNumber evidence="3">2.7.7.65</ecNumber>
    </recommendedName>
</protein>
<evidence type="ECO:0000313" key="8">
    <source>
        <dbReference type="Proteomes" id="UP001167864"/>
    </source>
</evidence>
<dbReference type="InterPro" id="IPR029787">
    <property type="entry name" value="Nucleotide_cyclase"/>
</dbReference>
<dbReference type="RefSeq" id="WP_289817666.1">
    <property type="nucleotide sequence ID" value="NZ_JAUEHU010000003.1"/>
</dbReference>
<dbReference type="PROSITE" id="PS50887">
    <property type="entry name" value="GGDEF"/>
    <property type="match status" value="1"/>
</dbReference>
<evidence type="ECO:0000256" key="4">
    <source>
        <dbReference type="ARBA" id="ARBA00034247"/>
    </source>
</evidence>
<name>A0AAW7JVM2_9GAMM</name>